<evidence type="ECO:0000313" key="2">
    <source>
        <dbReference type="EMBL" id="CAD2220673.1"/>
    </source>
</evidence>
<name>A0A7G2CQ50_9TRYP</name>
<feature type="region of interest" description="Disordered" evidence="1">
    <location>
        <begin position="31"/>
        <end position="95"/>
    </location>
</feature>
<accession>A0A7G2CQ50</accession>
<protein>
    <submittedName>
        <fullName evidence="2">Uncharacterized protein</fullName>
    </submittedName>
</protein>
<sequence>MTARRKCEKLFTYLCSFCGREDEGREPLLATFASSDTPNRYPEKKRPQGRRKGGRTLRVGESVAPNREEEEEGWTSSTTATTLSFAPPNNHNMKR</sequence>
<feature type="compositionally biased region" description="Low complexity" evidence="1">
    <location>
        <begin position="74"/>
        <end position="84"/>
    </location>
</feature>
<gene>
    <name evidence="2" type="ORF">ADEAN_000819500</name>
</gene>
<dbReference type="AlphaFoldDB" id="A0A7G2CQ50"/>
<evidence type="ECO:0000313" key="3">
    <source>
        <dbReference type="Proteomes" id="UP000515908"/>
    </source>
</evidence>
<dbReference type="EMBL" id="LR877162">
    <property type="protein sequence ID" value="CAD2220673.1"/>
    <property type="molecule type" value="Genomic_DNA"/>
</dbReference>
<dbReference type="Proteomes" id="UP000515908">
    <property type="component" value="Chromosome 18"/>
</dbReference>
<evidence type="ECO:0000256" key="1">
    <source>
        <dbReference type="SAM" id="MobiDB-lite"/>
    </source>
</evidence>
<proteinExistence type="predicted"/>
<dbReference type="VEuPathDB" id="TriTrypDB:ADEAN_000819500"/>
<organism evidence="2 3">
    <name type="scientific">Angomonas deanei</name>
    <dbReference type="NCBI Taxonomy" id="59799"/>
    <lineage>
        <taxon>Eukaryota</taxon>
        <taxon>Discoba</taxon>
        <taxon>Euglenozoa</taxon>
        <taxon>Kinetoplastea</taxon>
        <taxon>Metakinetoplastina</taxon>
        <taxon>Trypanosomatida</taxon>
        <taxon>Trypanosomatidae</taxon>
        <taxon>Strigomonadinae</taxon>
        <taxon>Angomonas</taxon>
    </lineage>
</organism>
<keyword evidence="3" id="KW-1185">Reference proteome</keyword>
<reference evidence="2 3" key="1">
    <citation type="submission" date="2020-08" db="EMBL/GenBank/DDBJ databases">
        <authorList>
            <person name="Newling K."/>
            <person name="Davey J."/>
            <person name="Forrester S."/>
        </authorList>
    </citation>
    <scope>NUCLEOTIDE SEQUENCE [LARGE SCALE GENOMIC DNA]</scope>
    <source>
        <strain evidence="3">Crithidia deanei Carvalho (ATCC PRA-265)</strain>
    </source>
</reference>